<protein>
    <recommendedName>
        <fullName evidence="2">Neprosin PEP catalytic domain-containing protein</fullName>
    </recommendedName>
</protein>
<dbReference type="STRING" id="4529.A0A0E0PV88"/>
<dbReference type="Pfam" id="PF03080">
    <property type="entry name" value="Neprosin"/>
    <property type="match status" value="1"/>
</dbReference>
<organism evidence="3 4">
    <name type="scientific">Oryza rufipogon</name>
    <name type="common">Brownbeard rice</name>
    <name type="synonym">Asian wild rice</name>
    <dbReference type="NCBI Taxonomy" id="4529"/>
    <lineage>
        <taxon>Eukaryota</taxon>
        <taxon>Viridiplantae</taxon>
        <taxon>Streptophyta</taxon>
        <taxon>Embryophyta</taxon>
        <taxon>Tracheophyta</taxon>
        <taxon>Spermatophyta</taxon>
        <taxon>Magnoliopsida</taxon>
        <taxon>Liliopsida</taxon>
        <taxon>Poales</taxon>
        <taxon>Poaceae</taxon>
        <taxon>BOP clade</taxon>
        <taxon>Oryzoideae</taxon>
        <taxon>Oryzeae</taxon>
        <taxon>Oryzinae</taxon>
        <taxon>Oryza</taxon>
    </lineage>
</organism>
<evidence type="ECO:0000259" key="2">
    <source>
        <dbReference type="PROSITE" id="PS52045"/>
    </source>
</evidence>
<sequence>MYQLMHIFLLLCLMVCSVQASLASSSWDYDTNPGGLMGIRSSSTSSTLLATEPCGGEETYYLAVYHSNTYTSDVLFGAMATFDVYGFPNLNNNGQISSGQIWVANEQRRDLTDTNDVQAGWMISPYIYGDSKTHFFTMWTVDDGRSTGCYDLNCDGFVPVNNAPITPGDILEPTNGKLSITVKISKKKDDGDWWLHFGYDENNLSPVGFWSKSVLTHLADHANVIAWGGYAQSCPGNPSPSMGNGQWPEKNSASVRNIKYVDANGQDYDPAPWPAGLVGESTNKKCYQVSPYLDGIFYYGGPGGCTAR</sequence>
<dbReference type="InterPro" id="IPR004314">
    <property type="entry name" value="Neprosin"/>
</dbReference>
<dbReference type="OMA" id="GEETYYL"/>
<dbReference type="Proteomes" id="UP000008022">
    <property type="component" value="Unassembled WGS sequence"/>
</dbReference>
<dbReference type="HOGENOM" id="CLU_030538_3_0_1"/>
<name>A0A0E0PV88_ORYRU</name>
<dbReference type="PANTHER" id="PTHR31589:SF243">
    <property type="entry name" value="OS12G0490566 PROTEIN"/>
    <property type="match status" value="1"/>
</dbReference>
<evidence type="ECO:0000256" key="1">
    <source>
        <dbReference type="SAM" id="SignalP"/>
    </source>
</evidence>
<reference evidence="3" key="2">
    <citation type="submission" date="2015-06" db="UniProtKB">
        <authorList>
            <consortium name="EnsemblPlants"/>
        </authorList>
    </citation>
    <scope>IDENTIFICATION</scope>
</reference>
<feature type="signal peptide" evidence="1">
    <location>
        <begin position="1"/>
        <end position="20"/>
    </location>
</feature>
<accession>A0A0E0PV88</accession>
<feature type="domain" description="Neprosin PEP catalytic" evidence="2">
    <location>
        <begin position="53"/>
        <end position="306"/>
    </location>
</feature>
<dbReference type="Gene3D" id="3.90.1320.10">
    <property type="entry name" value="Outer-capsid protein sigma 3, large lobe"/>
    <property type="match status" value="1"/>
</dbReference>
<dbReference type="EnsemblPlants" id="ORUFI06G08050.1">
    <property type="protein sequence ID" value="ORUFI06G08050.1"/>
    <property type="gene ID" value="ORUFI06G08050"/>
</dbReference>
<dbReference type="AlphaFoldDB" id="A0A0E0PV88"/>
<evidence type="ECO:0000313" key="4">
    <source>
        <dbReference type="Proteomes" id="UP000008022"/>
    </source>
</evidence>
<evidence type="ECO:0000313" key="3">
    <source>
        <dbReference type="EnsemblPlants" id="ORUFI06G08050.1"/>
    </source>
</evidence>
<dbReference type="Gramene" id="ORUFI06G08050.1">
    <property type="protein sequence ID" value="ORUFI06G08050.1"/>
    <property type="gene ID" value="ORUFI06G08050"/>
</dbReference>
<dbReference type="PANTHER" id="PTHR31589">
    <property type="entry name" value="PROTEIN, PUTATIVE (DUF239)-RELATED-RELATED"/>
    <property type="match status" value="1"/>
</dbReference>
<dbReference type="eggNOG" id="ENOG502RRR2">
    <property type="taxonomic scope" value="Eukaryota"/>
</dbReference>
<dbReference type="InterPro" id="IPR053168">
    <property type="entry name" value="Glutamic_endopeptidase"/>
</dbReference>
<feature type="chain" id="PRO_5002370496" description="Neprosin PEP catalytic domain-containing protein" evidence="1">
    <location>
        <begin position="21"/>
        <end position="308"/>
    </location>
</feature>
<proteinExistence type="predicted"/>
<keyword evidence="1" id="KW-0732">Signal</keyword>
<keyword evidence="4" id="KW-1185">Reference proteome</keyword>
<dbReference type="PROSITE" id="PS52045">
    <property type="entry name" value="NEPROSIN_PEP_CD"/>
    <property type="match status" value="1"/>
</dbReference>
<reference evidence="4" key="1">
    <citation type="submission" date="2013-06" db="EMBL/GenBank/DDBJ databases">
        <authorList>
            <person name="Zhao Q."/>
        </authorList>
    </citation>
    <scope>NUCLEOTIDE SEQUENCE</scope>
    <source>
        <strain evidence="4">cv. W1943</strain>
    </source>
</reference>